<gene>
    <name evidence="2" type="ORF">ENF72_01945</name>
</gene>
<reference evidence="2" key="1">
    <citation type="journal article" date="2020" name="mSystems">
        <title>Genome- and Community-Level Interaction Insights into Carbon Utilization and Element Cycling Functions of Hydrothermarchaeota in Hydrothermal Sediment.</title>
        <authorList>
            <person name="Zhou Z."/>
            <person name="Liu Y."/>
            <person name="Xu W."/>
            <person name="Pan J."/>
            <person name="Luo Z.H."/>
            <person name="Li M."/>
        </authorList>
    </citation>
    <scope>NUCLEOTIDE SEQUENCE [LARGE SCALE GENOMIC DNA]</scope>
    <source>
        <strain evidence="2">HyVt-151</strain>
    </source>
</reference>
<dbReference type="EMBL" id="DQYG01000082">
    <property type="protein sequence ID" value="HDD31373.1"/>
    <property type="molecule type" value="Genomic_DNA"/>
</dbReference>
<evidence type="ECO:0000313" key="2">
    <source>
        <dbReference type="EMBL" id="HDD31373.1"/>
    </source>
</evidence>
<organism evidence="2">
    <name type="scientific">Thermococcus litoralis</name>
    <dbReference type="NCBI Taxonomy" id="2265"/>
    <lineage>
        <taxon>Archaea</taxon>
        <taxon>Methanobacteriati</taxon>
        <taxon>Methanobacteriota</taxon>
        <taxon>Thermococci</taxon>
        <taxon>Thermococcales</taxon>
        <taxon>Thermococcaceae</taxon>
        <taxon>Thermococcus</taxon>
    </lineage>
</organism>
<sequence length="270" mass="31730">MRFEVLSREDMIKLSKELSKEGIMNKTRKELGWEVHHLIVIRDKFSELVRKSEGIEIIEDTLEEIKASFDTLMDEWDVGEEKEFKDLFDEVNISKLTLITALIENGYVEGEEKLKLIKKPKLDELEIELRFNIDELENVLDEIEEKLDATLTTELSFMRKYFVEVLEIEEELIKRALEIAERYATEESLVEAMFVGIGKSVLANTILAIAEKRNKKMELIETLLEHEPLTVEGWREKINIYFDEEAVEDILKELQKMGYLKVKGNRIWVQ</sequence>
<comment type="caution">
    <text evidence="2">The sequence shown here is derived from an EMBL/GenBank/DDBJ whole genome shotgun (WGS) entry which is preliminary data.</text>
</comment>
<dbReference type="Proteomes" id="UP000886210">
    <property type="component" value="Unassembled WGS sequence"/>
</dbReference>
<accession>A0A7C0TYU6</accession>
<name>A0A7C0TYU6_THELI</name>
<protein>
    <submittedName>
        <fullName evidence="2">Uncharacterized protein</fullName>
    </submittedName>
</protein>
<dbReference type="AlphaFoldDB" id="A0A7C0TYU6"/>
<keyword evidence="1" id="KW-0175">Coiled coil</keyword>
<evidence type="ECO:0000256" key="1">
    <source>
        <dbReference type="SAM" id="Coils"/>
    </source>
</evidence>
<feature type="coiled-coil region" evidence="1">
    <location>
        <begin position="122"/>
        <end position="153"/>
    </location>
</feature>
<proteinExistence type="predicted"/>